<dbReference type="Pfam" id="PF02397">
    <property type="entry name" value="Bac_transf"/>
    <property type="match status" value="1"/>
</dbReference>
<dbReference type="Proteomes" id="UP000279908">
    <property type="component" value="Unassembled WGS sequence"/>
</dbReference>
<comment type="caution">
    <text evidence="3">The sequence shown here is derived from an EMBL/GenBank/DDBJ whole genome shotgun (WGS) entry which is preliminary data.</text>
</comment>
<keyword evidence="3" id="KW-0808">Transferase</keyword>
<dbReference type="PANTHER" id="PTHR30576">
    <property type="entry name" value="COLANIC BIOSYNTHESIS UDP-GLUCOSE LIPID CARRIER TRANSFERASE"/>
    <property type="match status" value="1"/>
</dbReference>
<evidence type="ECO:0000256" key="1">
    <source>
        <dbReference type="ARBA" id="ARBA00006464"/>
    </source>
</evidence>
<comment type="similarity">
    <text evidence="1">Belongs to the bacterial sugar transferase family.</text>
</comment>
<dbReference type="GO" id="GO:0016780">
    <property type="term" value="F:phosphotransferase activity, for other substituted phosphate groups"/>
    <property type="evidence" value="ECO:0007669"/>
    <property type="project" value="TreeGrafter"/>
</dbReference>
<dbReference type="AlphaFoldDB" id="A0A3S0NYE8"/>
<accession>A0A3S0NYE8</accession>
<reference evidence="3 4" key="1">
    <citation type="submission" date="2018-12" db="EMBL/GenBank/DDBJ databases">
        <authorList>
            <person name="Lunina O.N."/>
            <person name="Grouzdev D.S."/>
            <person name="Gorlenko V.M."/>
            <person name="Savvichev A.S."/>
        </authorList>
    </citation>
    <scope>NUCLEOTIDE SEQUENCE [LARGE SCALE GENOMIC DNA]</scope>
    <source>
        <strain evidence="3 4">BrKhr-17</strain>
    </source>
</reference>
<dbReference type="InterPro" id="IPR003362">
    <property type="entry name" value="Bact_transf"/>
</dbReference>
<gene>
    <name evidence="3" type="ORF">EKD02_09175</name>
</gene>
<dbReference type="EMBL" id="RXYK01000020">
    <property type="protein sequence ID" value="RTY35909.1"/>
    <property type="molecule type" value="Genomic_DNA"/>
</dbReference>
<protein>
    <submittedName>
        <fullName evidence="3">Sugar transferase</fullName>
    </submittedName>
</protein>
<evidence type="ECO:0000259" key="2">
    <source>
        <dbReference type="Pfam" id="PF02397"/>
    </source>
</evidence>
<sequence length="186" mass="21346">MVVSFAGLCFLWWLILLAWIAASLDTGMNGLFVQRRIGRFGKAFNVYKIRTMRVSREVTTTVTTGVDPRITWIGGILRTFKIDELPQLFNVLKGDMSFVGPRPDVEEYSGALEGEERLVLSVRPGITGPATIKYRNEEDLLAAQADPEAYNREVIWPDKVQINLRYVRNWSFGNDIRFLLQTIFRR</sequence>
<proteinExistence type="inferred from homology"/>
<organism evidence="3 4">
    <name type="scientific">Chlorobium phaeovibrioides</name>
    <dbReference type="NCBI Taxonomy" id="1094"/>
    <lineage>
        <taxon>Bacteria</taxon>
        <taxon>Pseudomonadati</taxon>
        <taxon>Chlorobiota</taxon>
        <taxon>Chlorobiia</taxon>
        <taxon>Chlorobiales</taxon>
        <taxon>Chlorobiaceae</taxon>
        <taxon>Chlorobium/Pelodictyon group</taxon>
        <taxon>Chlorobium</taxon>
    </lineage>
</organism>
<evidence type="ECO:0000313" key="4">
    <source>
        <dbReference type="Proteomes" id="UP000279908"/>
    </source>
</evidence>
<feature type="domain" description="Bacterial sugar transferase" evidence="2">
    <location>
        <begin position="2"/>
        <end position="184"/>
    </location>
</feature>
<name>A0A3S0NYE8_CHLPH</name>
<dbReference type="PANTHER" id="PTHR30576:SF20">
    <property type="entry name" value="QUINOVOSAMINEPHOSPHOTRANSFERAE-RELATED"/>
    <property type="match status" value="1"/>
</dbReference>
<evidence type="ECO:0000313" key="3">
    <source>
        <dbReference type="EMBL" id="RTY35909.1"/>
    </source>
</evidence>